<evidence type="ECO:0000313" key="3">
    <source>
        <dbReference type="EMBL" id="MES1918757.1"/>
    </source>
</evidence>
<protein>
    <submittedName>
        <fullName evidence="3">G-protein signaling regulator protein</fullName>
    </submittedName>
</protein>
<accession>A0ABV2AHM2</accession>
<evidence type="ECO:0000313" key="4">
    <source>
        <dbReference type="Proteomes" id="UP001439008"/>
    </source>
</evidence>
<feature type="transmembrane region" description="Helical" evidence="1">
    <location>
        <begin position="128"/>
        <end position="149"/>
    </location>
</feature>
<keyword evidence="1" id="KW-0812">Transmembrane</keyword>
<name>A0ABV2AHM2_9EUKA</name>
<keyword evidence="1" id="KW-1133">Transmembrane helix</keyword>
<dbReference type="SMART" id="SM00315">
    <property type="entry name" value="RGS"/>
    <property type="match status" value="1"/>
</dbReference>
<feature type="transmembrane region" description="Helical" evidence="1">
    <location>
        <begin position="40"/>
        <end position="64"/>
    </location>
</feature>
<dbReference type="PROSITE" id="PS50132">
    <property type="entry name" value="RGS"/>
    <property type="match status" value="1"/>
</dbReference>
<feature type="domain" description="RGS" evidence="2">
    <location>
        <begin position="271"/>
        <end position="380"/>
    </location>
</feature>
<feature type="transmembrane region" description="Helical" evidence="1">
    <location>
        <begin position="201"/>
        <end position="219"/>
    </location>
</feature>
<dbReference type="PANTHER" id="PTHR10845:SF192">
    <property type="entry name" value="DOUBLE HIT, ISOFORM B"/>
    <property type="match status" value="1"/>
</dbReference>
<feature type="transmembrane region" description="Helical" evidence="1">
    <location>
        <begin position="169"/>
        <end position="189"/>
    </location>
</feature>
<gene>
    <name evidence="3" type="primary">RGS1</name>
    <name evidence="3" type="ORF">MHBO_000669</name>
</gene>
<sequence length="387" mass="45371">MKDFYREWSLIYLIFGVATATPLYFLLFERFEFQPLKTRSIFFTYVFIAAYESFGALTLILLYFPTMPCYVFFVIDQVIVVFMIHMMAFRSLGAYVFYLAAEEALKAKTFQSRKWYVRYNPSKRPLPFILLFVFTFIPLTTPIILFLAFKDNVYDTFYSCYLNFKEVFYVYSVIALDSVFIIFIGYKILSYNDSLNIKQELIYSGCVCITGLLLEILLMETNFSIITVNTTIMLVTFLLRIIIAVFPIVKSFDEQRIILTNKNSSLSPKKRLKILFENPVNKALFKKHLQSEFSVENILFYDAVQDMKRKESKYSEEDLRKAIDFIYIKYVEPNADFQVNISSKQRKNVQNKIDVLDSTIFDAAAEEIFTLMAVDSLPRFNPENNST</sequence>
<reference evidence="3 4" key="1">
    <citation type="journal article" date="2024" name="BMC Biol.">
        <title>Comparative genomics of Ascetosporea gives new insight into the evolutionary basis for animal parasitism in Rhizaria.</title>
        <authorList>
            <person name="Hiltunen Thoren M."/>
            <person name="Onut-Brannstrom I."/>
            <person name="Alfjorden A."/>
            <person name="Peckova H."/>
            <person name="Swords F."/>
            <person name="Hooper C."/>
            <person name="Holzer A.S."/>
            <person name="Bass D."/>
            <person name="Burki F."/>
        </authorList>
    </citation>
    <scope>NUCLEOTIDE SEQUENCE [LARGE SCALE GENOMIC DNA]</scope>
    <source>
        <strain evidence="3">20-A016</strain>
    </source>
</reference>
<organism evidence="3 4">
    <name type="scientific">Bonamia ostreae</name>
    <dbReference type="NCBI Taxonomy" id="126728"/>
    <lineage>
        <taxon>Eukaryota</taxon>
        <taxon>Sar</taxon>
        <taxon>Rhizaria</taxon>
        <taxon>Endomyxa</taxon>
        <taxon>Ascetosporea</taxon>
        <taxon>Haplosporida</taxon>
        <taxon>Bonamia</taxon>
    </lineage>
</organism>
<dbReference type="SUPFAM" id="SSF48097">
    <property type="entry name" value="Regulator of G-protein signaling, RGS"/>
    <property type="match status" value="1"/>
</dbReference>
<feature type="transmembrane region" description="Helical" evidence="1">
    <location>
        <begin position="70"/>
        <end position="89"/>
    </location>
</feature>
<dbReference type="InterPro" id="IPR036305">
    <property type="entry name" value="RGS_sf"/>
</dbReference>
<dbReference type="Proteomes" id="UP001439008">
    <property type="component" value="Unassembled WGS sequence"/>
</dbReference>
<dbReference type="PRINTS" id="PR01301">
    <property type="entry name" value="RGSPROTEIN"/>
</dbReference>
<feature type="transmembrane region" description="Helical" evidence="1">
    <location>
        <begin position="225"/>
        <end position="249"/>
    </location>
</feature>
<keyword evidence="4" id="KW-1185">Reference proteome</keyword>
<proteinExistence type="predicted"/>
<dbReference type="EMBL" id="JBDODL010000119">
    <property type="protein sequence ID" value="MES1918757.1"/>
    <property type="molecule type" value="Genomic_DNA"/>
</dbReference>
<dbReference type="Gene3D" id="1.10.167.10">
    <property type="entry name" value="Regulator of G-protein Signalling 4, domain 2"/>
    <property type="match status" value="1"/>
</dbReference>
<comment type="caution">
    <text evidence="3">The sequence shown here is derived from an EMBL/GenBank/DDBJ whole genome shotgun (WGS) entry which is preliminary data.</text>
</comment>
<dbReference type="PANTHER" id="PTHR10845">
    <property type="entry name" value="REGULATOR OF G PROTEIN SIGNALING"/>
    <property type="match status" value="1"/>
</dbReference>
<evidence type="ECO:0000259" key="2">
    <source>
        <dbReference type="PROSITE" id="PS50132"/>
    </source>
</evidence>
<evidence type="ECO:0000256" key="1">
    <source>
        <dbReference type="SAM" id="Phobius"/>
    </source>
</evidence>
<feature type="transmembrane region" description="Helical" evidence="1">
    <location>
        <begin position="12"/>
        <end position="28"/>
    </location>
</feature>
<dbReference type="InterPro" id="IPR044926">
    <property type="entry name" value="RGS_subdomain_2"/>
</dbReference>
<keyword evidence="1" id="KW-0472">Membrane</keyword>
<dbReference type="Pfam" id="PF00615">
    <property type="entry name" value="RGS"/>
    <property type="match status" value="1"/>
</dbReference>
<dbReference type="InterPro" id="IPR016137">
    <property type="entry name" value="RGS"/>
</dbReference>